<sequence>MNGCGVVTSSIHADIAYTLGTYLQKKLTPGSESAMDVSNLEVVKGLVAQKNTKVPQMIQVTISTKDITSGIAHLTWQNVDSAGNPGEPFATADMYFGDKKEWLDSWVPQTHLIQGRIEALETLAAQGVANRLSHTMAYRLFANNLVDYAPKYRGMQSVVLNGLEAFADVTLTTEQSGTWTVPPYFIDSVAHLAGFVMNVSDAIDTKANYCVTPGWGSMRFAKPLVAGAKYRSYVKMIPTIEDPSVFLGDVYILQDGSIIGLVRAIKFRKYPRILLNRFFSAPDEATPSSEVTASKTTKPTQPTQPTKPTKPAVAEITPEPVAKPAISKESPEQAQTVTAKAMALISREAGMEESNIPDETSFGELGVDSLMSLVISEKFREELGVEVSGSLFLEYPTIGDLRSWLSEYYS</sequence>
<organism evidence="1 2">
    <name type="scientific">Lasiodiplodia mahajangana</name>
    <dbReference type="NCBI Taxonomy" id="1108764"/>
    <lineage>
        <taxon>Eukaryota</taxon>
        <taxon>Fungi</taxon>
        <taxon>Dikarya</taxon>
        <taxon>Ascomycota</taxon>
        <taxon>Pezizomycotina</taxon>
        <taxon>Dothideomycetes</taxon>
        <taxon>Dothideomycetes incertae sedis</taxon>
        <taxon>Botryosphaeriales</taxon>
        <taxon>Botryosphaeriaceae</taxon>
        <taxon>Lasiodiplodia</taxon>
    </lineage>
</organism>
<reference evidence="1" key="1">
    <citation type="submission" date="2022-12" db="EMBL/GenBank/DDBJ databases">
        <title>Genome Sequence of Lasiodiplodia mahajangana.</title>
        <authorList>
            <person name="Buettner E."/>
        </authorList>
    </citation>
    <scope>NUCLEOTIDE SEQUENCE</scope>
    <source>
        <strain evidence="1">VT137</strain>
    </source>
</reference>
<keyword evidence="2" id="KW-1185">Reference proteome</keyword>
<comment type="caution">
    <text evidence="1">The sequence shown here is derived from an EMBL/GenBank/DDBJ whole genome shotgun (WGS) entry which is preliminary data.</text>
</comment>
<evidence type="ECO:0000313" key="1">
    <source>
        <dbReference type="EMBL" id="KAJ8125824.1"/>
    </source>
</evidence>
<dbReference type="Proteomes" id="UP001153332">
    <property type="component" value="Unassembled WGS sequence"/>
</dbReference>
<accession>A0ACC2JED1</accession>
<dbReference type="EMBL" id="JAPUUL010002161">
    <property type="protein sequence ID" value="KAJ8125824.1"/>
    <property type="molecule type" value="Genomic_DNA"/>
</dbReference>
<gene>
    <name evidence="1" type="ORF">O1611_g7816</name>
</gene>
<proteinExistence type="predicted"/>
<evidence type="ECO:0000313" key="2">
    <source>
        <dbReference type="Proteomes" id="UP001153332"/>
    </source>
</evidence>
<protein>
    <submittedName>
        <fullName evidence="1">Uncharacterized protein</fullName>
    </submittedName>
</protein>
<name>A0ACC2JED1_9PEZI</name>